<gene>
    <name evidence="4" type="ORF">E0I26_07895</name>
</gene>
<dbReference type="Pfam" id="PF17164">
    <property type="entry name" value="DUF5122"/>
    <property type="match status" value="11"/>
</dbReference>
<dbReference type="SUPFAM" id="SSF63829">
    <property type="entry name" value="Calcium-dependent phosphotriesterase"/>
    <property type="match status" value="1"/>
</dbReference>
<comment type="caution">
    <text evidence="4">The sequence shown here is derived from an EMBL/GenBank/DDBJ whole genome shotgun (WGS) entry which is preliminary data.</text>
</comment>
<dbReference type="Proteomes" id="UP000294814">
    <property type="component" value="Unassembled WGS sequence"/>
</dbReference>
<evidence type="ECO:0000256" key="1">
    <source>
        <dbReference type="ARBA" id="ARBA00022729"/>
    </source>
</evidence>
<proteinExistence type="predicted"/>
<dbReference type="InterPro" id="IPR013431">
    <property type="entry name" value="Delta_60_rpt"/>
</dbReference>
<evidence type="ECO:0000313" key="4">
    <source>
        <dbReference type="EMBL" id="TDE45046.1"/>
    </source>
</evidence>
<dbReference type="InterPro" id="IPR026444">
    <property type="entry name" value="Secre_tail"/>
</dbReference>
<keyword evidence="1 2" id="KW-0732">Signal</keyword>
<evidence type="ECO:0000256" key="2">
    <source>
        <dbReference type="SAM" id="SignalP"/>
    </source>
</evidence>
<feature type="chain" id="PRO_5020703005" evidence="2">
    <location>
        <begin position="18"/>
        <end position="940"/>
    </location>
</feature>
<evidence type="ECO:0000259" key="3">
    <source>
        <dbReference type="Pfam" id="PF18962"/>
    </source>
</evidence>
<evidence type="ECO:0000313" key="5">
    <source>
        <dbReference type="Proteomes" id="UP000294814"/>
    </source>
</evidence>
<dbReference type="NCBIfam" id="TIGR02608">
    <property type="entry name" value="delta_60_rpt"/>
    <property type="match status" value="9"/>
</dbReference>
<keyword evidence="5" id="KW-1185">Reference proteome</keyword>
<dbReference type="Gene3D" id="2.80.10.50">
    <property type="match status" value="5"/>
</dbReference>
<dbReference type="RefSeq" id="WP_131915941.1">
    <property type="nucleotide sequence ID" value="NZ_SMLG01000004.1"/>
</dbReference>
<dbReference type="AlphaFoldDB" id="A0A4R5F982"/>
<accession>A0A4R5F982</accession>
<dbReference type="NCBIfam" id="TIGR04183">
    <property type="entry name" value="Por_Secre_tail"/>
    <property type="match status" value="1"/>
</dbReference>
<organism evidence="4 5">
    <name type="scientific">Flavobacterium rhamnosiphilum</name>
    <dbReference type="NCBI Taxonomy" id="2541724"/>
    <lineage>
        <taxon>Bacteria</taxon>
        <taxon>Pseudomonadati</taxon>
        <taxon>Bacteroidota</taxon>
        <taxon>Flavobacteriia</taxon>
        <taxon>Flavobacteriales</taxon>
        <taxon>Flavobacteriaceae</taxon>
        <taxon>Flavobacterium</taxon>
    </lineage>
</organism>
<dbReference type="OrthoDB" id="9805017at2"/>
<feature type="domain" description="Secretion system C-terminal sorting" evidence="3">
    <location>
        <begin position="870"/>
        <end position="936"/>
    </location>
</feature>
<sequence>MKNLYLLILLLSLKTIAQIPTIDNTFNTNDNGNYEQYIGKNSALLPDGKLLSVYNNSPNEKIIRLNQDGRIDNTFNYTDKTFVQKIYVKSDGKFLVTISNNNDVAGSTSIKSYNDNGTLNANFTIPKFDNINTSGSVDYVIINELIYQSDGKIIVVGDFTKVNNISCNNIVRLNSNGTIDTSFTIGIIFPKDYGDYLTAIALQSDGKYLVAGNFSIYNSITKTYTYRLIRINNDGTLDNTFSIYSTGGLSNTIDGFDWDISKIIVQPDNKIIVSQGNFRANGYIVSRNFTRLNSNGTRDISFKSTENNNDIGINVFCMQNDGKIIFPAYDKMKRLNSDGTKDNTFIDVNTNYTNYPSKVYMQNDKIIINSHYKSPSGLTRNGITRLNSDGSLDLTFNPQSGTNLLSTFPDRYYYNESNTKVLLDGKLLLFGCFTAYNDSPFNHICRLNQDGQFDSSFHLDPAISFTFNTNYQADYESIIKQQNDGKILFTNSPSITVLVNGVNKNLVRINENGSLDATFNFASGNNLIDYKIQNDGKIIAIGTGPLFTENTKFKVIRLNLNGSVDSSFTSMLFSENLISIEIQNDNKILVIHPTIWNYTTNTTISLQRLNQDGTLDTSFIPAKEYINYSKLQPDGKIIISYYNNTVTNKSTYLARLNTDGTKDVSFTENYGYGNSSYSSNESFSKIFITSQGKIIISPIKNYLNDVTINKKYVILSNSGIVENYFGDNDGLYNSISQQNCDYLIVSGYFDKIDGVKKNNMVRYSLSNSVTPLAPTGNLSQTFTSGQTISNLVVNGQNIQWYNTPNLCASNNTTNKIKNVNVVLPTNTLLVDGATYFATQTINGIESNYRLPITVTKTLGTNDYAFENLNIFPIPIQDFLTISNNSAIDSVEIYNLLGQILFNEKYNSNAVKIDFSSFNSGVYLAKVYSDNNIKSIKVVKK</sequence>
<dbReference type="Pfam" id="PF18962">
    <property type="entry name" value="Por_Secre_tail"/>
    <property type="match status" value="1"/>
</dbReference>
<reference evidence="4 5" key="1">
    <citation type="submission" date="2019-03" db="EMBL/GenBank/DDBJ databases">
        <title>Novel species of Flavobacterium.</title>
        <authorList>
            <person name="Liu Q."/>
            <person name="Xin Y.-H."/>
        </authorList>
    </citation>
    <scope>NUCLEOTIDE SEQUENCE [LARGE SCALE GENOMIC DNA]</scope>
    <source>
        <strain evidence="4 5">LB3P52</strain>
    </source>
</reference>
<dbReference type="EMBL" id="SMLG01000004">
    <property type="protein sequence ID" value="TDE45046.1"/>
    <property type="molecule type" value="Genomic_DNA"/>
</dbReference>
<name>A0A4R5F982_9FLAO</name>
<feature type="signal peptide" evidence="2">
    <location>
        <begin position="1"/>
        <end position="17"/>
    </location>
</feature>
<protein>
    <submittedName>
        <fullName evidence="4">T9SS type A sorting domain-containing protein</fullName>
    </submittedName>
</protein>